<protein>
    <submittedName>
        <fullName evidence="2">Uncharacterized protein</fullName>
    </submittedName>
</protein>
<comment type="caution">
    <text evidence="2">The sequence shown here is derived from an EMBL/GenBank/DDBJ whole genome shotgun (WGS) entry which is preliminary data.</text>
</comment>
<feature type="region of interest" description="Disordered" evidence="1">
    <location>
        <begin position="133"/>
        <end position="164"/>
    </location>
</feature>
<organism evidence="2 3">
    <name type="scientific">Alligator mississippiensis</name>
    <name type="common">American alligator</name>
    <dbReference type="NCBI Taxonomy" id="8496"/>
    <lineage>
        <taxon>Eukaryota</taxon>
        <taxon>Metazoa</taxon>
        <taxon>Chordata</taxon>
        <taxon>Craniata</taxon>
        <taxon>Vertebrata</taxon>
        <taxon>Euteleostomi</taxon>
        <taxon>Archelosauria</taxon>
        <taxon>Archosauria</taxon>
        <taxon>Crocodylia</taxon>
        <taxon>Alligatoridae</taxon>
        <taxon>Alligatorinae</taxon>
        <taxon>Alligator</taxon>
    </lineage>
</organism>
<feature type="compositionally biased region" description="Polar residues" evidence="1">
    <location>
        <begin position="42"/>
        <end position="57"/>
    </location>
</feature>
<keyword evidence="3" id="KW-1185">Reference proteome</keyword>
<feature type="compositionally biased region" description="Polar residues" evidence="1">
    <location>
        <begin position="11"/>
        <end position="20"/>
    </location>
</feature>
<evidence type="ECO:0000256" key="1">
    <source>
        <dbReference type="SAM" id="MobiDB-lite"/>
    </source>
</evidence>
<evidence type="ECO:0000313" key="3">
    <source>
        <dbReference type="Proteomes" id="UP000050525"/>
    </source>
</evidence>
<reference evidence="2 3" key="1">
    <citation type="journal article" date="2012" name="Genome Biol.">
        <title>Sequencing three crocodilian genomes to illuminate the evolution of archosaurs and amniotes.</title>
        <authorList>
            <person name="St John J.A."/>
            <person name="Braun E.L."/>
            <person name="Isberg S.R."/>
            <person name="Miles L.G."/>
            <person name="Chong A.Y."/>
            <person name="Gongora J."/>
            <person name="Dalzell P."/>
            <person name="Moran C."/>
            <person name="Bed'hom B."/>
            <person name="Abzhanov A."/>
            <person name="Burgess S.C."/>
            <person name="Cooksey A.M."/>
            <person name="Castoe T.A."/>
            <person name="Crawford N.G."/>
            <person name="Densmore L.D."/>
            <person name="Drew J.C."/>
            <person name="Edwards S.V."/>
            <person name="Faircloth B.C."/>
            <person name="Fujita M.K."/>
            <person name="Greenwold M.J."/>
            <person name="Hoffmann F.G."/>
            <person name="Howard J.M."/>
            <person name="Iguchi T."/>
            <person name="Janes D.E."/>
            <person name="Khan S.Y."/>
            <person name="Kohno S."/>
            <person name="de Koning A.J."/>
            <person name="Lance S.L."/>
            <person name="McCarthy F.M."/>
            <person name="McCormack J.E."/>
            <person name="Merchant M.E."/>
            <person name="Peterson D.G."/>
            <person name="Pollock D.D."/>
            <person name="Pourmand N."/>
            <person name="Raney B.J."/>
            <person name="Roessler K.A."/>
            <person name="Sanford J.R."/>
            <person name="Sawyer R.H."/>
            <person name="Schmidt C.J."/>
            <person name="Triplett E.W."/>
            <person name="Tuberville T.D."/>
            <person name="Venegas-Anaya M."/>
            <person name="Howard J.T."/>
            <person name="Jarvis E.D."/>
            <person name="Guillette L.J.Jr."/>
            <person name="Glenn T.C."/>
            <person name="Green R.E."/>
            <person name="Ray D.A."/>
        </authorList>
    </citation>
    <scope>NUCLEOTIDE SEQUENCE [LARGE SCALE GENOMIC DNA]</scope>
    <source>
        <strain evidence="2">KSC_2009_1</strain>
    </source>
</reference>
<name>A0A151M4N3_ALLMI</name>
<feature type="compositionally biased region" description="Pro residues" evidence="1">
    <location>
        <begin position="140"/>
        <end position="157"/>
    </location>
</feature>
<sequence length="164" mass="17656">MEQGEEELETASRSLGSPPSLTAPDPPDGASQEEPGQATDAPETSVTHSSTELTQRCQAGDPGHSLDQLLQDPAYRHLLKQHERACKAAVPLPLLRLMQEEALVILGETLKDYRRSLARGHPLVSAVEQRLQELRGRLGPPQPRAVPPPAPQPPAPPSNKALSP</sequence>
<dbReference type="Proteomes" id="UP000050525">
    <property type="component" value="Unassembled WGS sequence"/>
</dbReference>
<gene>
    <name evidence="2" type="ORF">Y1Q_0012292</name>
</gene>
<proteinExistence type="predicted"/>
<evidence type="ECO:0000313" key="2">
    <source>
        <dbReference type="EMBL" id="KYO19466.1"/>
    </source>
</evidence>
<feature type="region of interest" description="Disordered" evidence="1">
    <location>
        <begin position="1"/>
        <end position="68"/>
    </location>
</feature>
<dbReference type="AlphaFoldDB" id="A0A151M4N3"/>
<dbReference type="EMBL" id="AKHW03006600">
    <property type="protein sequence ID" value="KYO19466.1"/>
    <property type="molecule type" value="Genomic_DNA"/>
</dbReference>
<accession>A0A151M4N3</accession>